<dbReference type="AlphaFoldDB" id="A0A8X6HEZ7"/>
<organism evidence="2 3">
    <name type="scientific">Trichonephila clavata</name>
    <name type="common">Joro spider</name>
    <name type="synonym">Nephila clavata</name>
    <dbReference type="NCBI Taxonomy" id="2740835"/>
    <lineage>
        <taxon>Eukaryota</taxon>
        <taxon>Metazoa</taxon>
        <taxon>Ecdysozoa</taxon>
        <taxon>Arthropoda</taxon>
        <taxon>Chelicerata</taxon>
        <taxon>Arachnida</taxon>
        <taxon>Araneae</taxon>
        <taxon>Araneomorphae</taxon>
        <taxon>Entelegynae</taxon>
        <taxon>Araneoidea</taxon>
        <taxon>Nephilidae</taxon>
        <taxon>Trichonephila</taxon>
    </lineage>
</organism>
<reference evidence="2" key="1">
    <citation type="submission" date="2020-07" db="EMBL/GenBank/DDBJ databases">
        <title>Multicomponent nature underlies the extraordinary mechanical properties of spider dragline silk.</title>
        <authorList>
            <person name="Kono N."/>
            <person name="Nakamura H."/>
            <person name="Mori M."/>
            <person name="Yoshida Y."/>
            <person name="Ohtoshi R."/>
            <person name="Malay A.D."/>
            <person name="Moran D.A.P."/>
            <person name="Tomita M."/>
            <person name="Numata K."/>
            <person name="Arakawa K."/>
        </authorList>
    </citation>
    <scope>NUCLEOTIDE SEQUENCE</scope>
</reference>
<evidence type="ECO:0000313" key="2">
    <source>
        <dbReference type="EMBL" id="GFR22364.1"/>
    </source>
</evidence>
<name>A0A8X6HEZ7_TRICU</name>
<gene>
    <name evidence="2" type="ORF">TNCT_71251</name>
</gene>
<sequence length="84" mass="9588">MATITNWSWPGSPSGHGHDNQVVMITDGHGPDNDVVMAMITKYNHAHDKHVVIAMIIKWSWPRWYYAPQIVCELEQLVTVFGEK</sequence>
<dbReference type="Proteomes" id="UP000887116">
    <property type="component" value="Unassembled WGS sequence"/>
</dbReference>
<accession>A0A8X6HEZ7</accession>
<feature type="compositionally biased region" description="Polar residues" evidence="1">
    <location>
        <begin position="1"/>
        <end position="11"/>
    </location>
</feature>
<proteinExistence type="predicted"/>
<feature type="region of interest" description="Disordered" evidence="1">
    <location>
        <begin position="1"/>
        <end position="21"/>
    </location>
</feature>
<keyword evidence="3" id="KW-1185">Reference proteome</keyword>
<evidence type="ECO:0000313" key="3">
    <source>
        <dbReference type="Proteomes" id="UP000887116"/>
    </source>
</evidence>
<comment type="caution">
    <text evidence="2">The sequence shown here is derived from an EMBL/GenBank/DDBJ whole genome shotgun (WGS) entry which is preliminary data.</text>
</comment>
<evidence type="ECO:0000256" key="1">
    <source>
        <dbReference type="SAM" id="MobiDB-lite"/>
    </source>
</evidence>
<protein>
    <submittedName>
        <fullName evidence="2">Uncharacterized protein</fullName>
    </submittedName>
</protein>
<dbReference type="EMBL" id="BMAO01028154">
    <property type="protein sequence ID" value="GFR22364.1"/>
    <property type="molecule type" value="Genomic_DNA"/>
</dbReference>